<keyword evidence="2" id="KW-1185">Reference proteome</keyword>
<dbReference type="SUPFAM" id="SSF48726">
    <property type="entry name" value="Immunoglobulin"/>
    <property type="match status" value="1"/>
</dbReference>
<feature type="domain" description="Ig-like" evidence="1">
    <location>
        <begin position="356"/>
        <end position="472"/>
    </location>
</feature>
<protein>
    <submittedName>
        <fullName evidence="3">Uncharacterized protein LOC101854085</fullName>
    </submittedName>
</protein>
<dbReference type="RefSeq" id="XP_005098732.1">
    <property type="nucleotide sequence ID" value="XM_005098675.3"/>
</dbReference>
<evidence type="ECO:0000313" key="2">
    <source>
        <dbReference type="Proteomes" id="UP000694888"/>
    </source>
</evidence>
<accession>A0ABM0JPV3</accession>
<dbReference type="GeneID" id="101854085"/>
<proteinExistence type="predicted"/>
<reference evidence="3" key="1">
    <citation type="submission" date="2025-08" db="UniProtKB">
        <authorList>
            <consortium name="RefSeq"/>
        </authorList>
    </citation>
    <scope>IDENTIFICATION</scope>
</reference>
<dbReference type="PROSITE" id="PS50835">
    <property type="entry name" value="IG_LIKE"/>
    <property type="match status" value="1"/>
</dbReference>
<evidence type="ECO:0000313" key="3">
    <source>
        <dbReference type="RefSeq" id="XP_005098732.1"/>
    </source>
</evidence>
<dbReference type="InterPro" id="IPR007110">
    <property type="entry name" value="Ig-like_dom"/>
</dbReference>
<name>A0ABM0JPV3_APLCA</name>
<dbReference type="InterPro" id="IPR036179">
    <property type="entry name" value="Ig-like_dom_sf"/>
</dbReference>
<sequence>MSFTLSDPTTSNKMWAPSGGVVCLAFLLTITAVYGAVVSTGSLQQDVPTRVRLYKRSVEAVPIRTNEAGFRYLPPGVATDTIEWLDPPFRPLSLTSQVTNDAISVTFQVKHVTSGIVTKPLATVQPREITVRHLPAGEGTSNVTFTIDASYCKSNRESATFWFEGNGRNENNLLSVKVLVCNFELTPEFRISQINPEEGQKPKKFVDDVRSADVSLVQVSLENRIEIVETGQNMTIPIIVRHNGESLFFITPVFYDSLTDTFTAIEFIIRRGWPIDTFEVNDSASGYFTMREVQLPQADQESGGDPTSADVRRLDLTLATSSGHFTGMVHVSGLSSGGPSYPRPGLLMTSTYSDVPILVKRRDQEYPVPTGKYLFRQVRSVTCASRGSHRSPGSDDISDCTVTCWVNGRDISSLRIYREGSEGRGESTSVSQVYQYHAEAFLNLGPTQRSLVGNYVCEVQGQNGSTASMTIVVRVNMND</sequence>
<evidence type="ECO:0000259" key="1">
    <source>
        <dbReference type="PROSITE" id="PS50835"/>
    </source>
</evidence>
<dbReference type="Proteomes" id="UP000694888">
    <property type="component" value="Unplaced"/>
</dbReference>
<gene>
    <name evidence="3" type="primary">LOC101854085</name>
</gene>
<organism evidence="2 3">
    <name type="scientific">Aplysia californica</name>
    <name type="common">California sea hare</name>
    <dbReference type="NCBI Taxonomy" id="6500"/>
    <lineage>
        <taxon>Eukaryota</taxon>
        <taxon>Metazoa</taxon>
        <taxon>Spiralia</taxon>
        <taxon>Lophotrochozoa</taxon>
        <taxon>Mollusca</taxon>
        <taxon>Gastropoda</taxon>
        <taxon>Heterobranchia</taxon>
        <taxon>Euthyneura</taxon>
        <taxon>Tectipleura</taxon>
        <taxon>Aplysiida</taxon>
        <taxon>Aplysioidea</taxon>
        <taxon>Aplysiidae</taxon>
        <taxon>Aplysia</taxon>
    </lineage>
</organism>